<dbReference type="InterPro" id="IPR029044">
    <property type="entry name" value="Nucleotide-diphossugar_trans"/>
</dbReference>
<comment type="subcellular location">
    <subcellularLocation>
        <location evidence="1">Cell membrane</location>
    </subcellularLocation>
</comment>
<keyword evidence="3" id="KW-0328">Glycosyltransferase</keyword>
<dbReference type="GO" id="GO:0005886">
    <property type="term" value="C:plasma membrane"/>
    <property type="evidence" value="ECO:0007669"/>
    <property type="project" value="UniProtKB-SubCell"/>
</dbReference>
<feature type="domain" description="Glycosyltransferase 2-like" evidence="6">
    <location>
        <begin position="2"/>
        <end position="99"/>
    </location>
</feature>
<keyword evidence="2" id="KW-1003">Cell membrane</keyword>
<organism evidence="7 8">
    <name type="scientific">Rubrivivax albus</name>
    <dbReference type="NCBI Taxonomy" id="2499835"/>
    <lineage>
        <taxon>Bacteria</taxon>
        <taxon>Pseudomonadati</taxon>
        <taxon>Pseudomonadota</taxon>
        <taxon>Betaproteobacteria</taxon>
        <taxon>Burkholderiales</taxon>
        <taxon>Sphaerotilaceae</taxon>
        <taxon>Rubrivivax</taxon>
    </lineage>
</organism>
<keyword evidence="8" id="KW-1185">Reference proteome</keyword>
<dbReference type="Gene3D" id="3.90.550.10">
    <property type="entry name" value="Spore Coat Polysaccharide Biosynthesis Protein SpsA, Chain A"/>
    <property type="match status" value="1"/>
</dbReference>
<evidence type="ECO:0000256" key="3">
    <source>
        <dbReference type="ARBA" id="ARBA00022676"/>
    </source>
</evidence>
<name>A0A437JRP9_9BURK</name>
<dbReference type="PANTHER" id="PTHR43646:SF2">
    <property type="entry name" value="GLYCOSYLTRANSFERASE 2-LIKE DOMAIN-CONTAINING PROTEIN"/>
    <property type="match status" value="1"/>
</dbReference>
<evidence type="ECO:0000313" key="8">
    <source>
        <dbReference type="Proteomes" id="UP000288178"/>
    </source>
</evidence>
<dbReference type="SUPFAM" id="SSF53448">
    <property type="entry name" value="Nucleotide-diphospho-sugar transferases"/>
    <property type="match status" value="1"/>
</dbReference>
<dbReference type="CDD" id="cd02522">
    <property type="entry name" value="GT_2_like_a"/>
    <property type="match status" value="1"/>
</dbReference>
<dbReference type="AlphaFoldDB" id="A0A437JRP9"/>
<dbReference type="OrthoDB" id="5291101at2"/>
<dbReference type="InterPro" id="IPR001173">
    <property type="entry name" value="Glyco_trans_2-like"/>
</dbReference>
<evidence type="ECO:0000313" key="7">
    <source>
        <dbReference type="EMBL" id="RVT49495.1"/>
    </source>
</evidence>
<evidence type="ECO:0000259" key="6">
    <source>
        <dbReference type="Pfam" id="PF00535"/>
    </source>
</evidence>
<accession>A0A437JRP9</accession>
<dbReference type="InterPro" id="IPR026461">
    <property type="entry name" value="Trfase_2_rSAM/seldom_assoc"/>
</dbReference>
<evidence type="ECO:0000256" key="1">
    <source>
        <dbReference type="ARBA" id="ARBA00004236"/>
    </source>
</evidence>
<gene>
    <name evidence="7" type="ORF">ENE75_19985</name>
</gene>
<dbReference type="PANTHER" id="PTHR43646">
    <property type="entry name" value="GLYCOSYLTRANSFERASE"/>
    <property type="match status" value="1"/>
</dbReference>
<evidence type="ECO:0000256" key="5">
    <source>
        <dbReference type="ARBA" id="ARBA00023136"/>
    </source>
</evidence>
<dbReference type="EMBL" id="SACT01000008">
    <property type="protein sequence ID" value="RVT49495.1"/>
    <property type="molecule type" value="Genomic_DNA"/>
</dbReference>
<protein>
    <submittedName>
        <fullName evidence="7">Glycosyltransferase</fullName>
    </submittedName>
</protein>
<dbReference type="GO" id="GO:0016757">
    <property type="term" value="F:glycosyltransferase activity"/>
    <property type="evidence" value="ECO:0007669"/>
    <property type="project" value="UniProtKB-KW"/>
</dbReference>
<sequence length="220" mass="24231">MSIVVPMLDEAGQIGALLASLSPLRAQGVEVIVVDGGSRDDSVAAAQGHADAVLKGQRGRARQMNHGAAQARGAVLLFLHADTRLPPDALAAVQQALVRRVWGRFDVRIVGHSAMLPVVAALMNLRSRLTGIATGDQALFVRREAFDAVGGFPDQPLMEDIELSRRLRALGRPACLRARVATSGRRWDTRGAWRTIWLMWRLRWRYWRGAAPDVLARDYR</sequence>
<keyword evidence="4 7" id="KW-0808">Transferase</keyword>
<dbReference type="Proteomes" id="UP000288178">
    <property type="component" value="Unassembled WGS sequence"/>
</dbReference>
<dbReference type="Pfam" id="PF00535">
    <property type="entry name" value="Glycos_transf_2"/>
    <property type="match status" value="1"/>
</dbReference>
<evidence type="ECO:0000256" key="2">
    <source>
        <dbReference type="ARBA" id="ARBA00022475"/>
    </source>
</evidence>
<reference evidence="7 8" key="1">
    <citation type="submission" date="2019-01" db="EMBL/GenBank/DDBJ databases">
        <authorList>
            <person name="Chen W.-M."/>
        </authorList>
    </citation>
    <scope>NUCLEOTIDE SEQUENCE [LARGE SCALE GENOMIC DNA]</scope>
    <source>
        <strain evidence="7 8">ICH-3</strain>
    </source>
</reference>
<proteinExistence type="predicted"/>
<comment type="caution">
    <text evidence="7">The sequence shown here is derived from an EMBL/GenBank/DDBJ whole genome shotgun (WGS) entry which is preliminary data.</text>
</comment>
<dbReference type="NCBIfam" id="TIGR04283">
    <property type="entry name" value="glyco_like_mftF"/>
    <property type="match status" value="1"/>
</dbReference>
<keyword evidence="5" id="KW-0472">Membrane</keyword>
<evidence type="ECO:0000256" key="4">
    <source>
        <dbReference type="ARBA" id="ARBA00022679"/>
    </source>
</evidence>